<dbReference type="AlphaFoldDB" id="A0A5N6W1L4"/>
<sequence length="265" mass="30033">MGGRKMNLGTRILVMGLTDSGKSRFISEMCKYFSWSSKGSTPPVKSGLNLDIRHVKEFPFTTDKGDRVTLVDTPGFDNTTSAFSRSSVENLTSRLLLWLRRSGIMVIGLLDKGSQAFPYDDGSPTGTDVIQYFCDRKQPVLFDFQKEAVDHGAVRRARGTLRKEKQLLKTQIATLNDALSEKEKAINDLQAEKQLFEAQVNDLNDNLREKDQVNTELRKSIETGRKSLENEIIELRSAVREKEEVVNRLQITLIQEKKLYVDQNA</sequence>
<accession>A0A5N6W1L4</accession>
<proteinExistence type="predicted"/>
<dbReference type="Proteomes" id="UP000325433">
    <property type="component" value="Unassembled WGS sequence"/>
</dbReference>
<evidence type="ECO:0000313" key="2">
    <source>
        <dbReference type="EMBL" id="KAE8314661.1"/>
    </source>
</evidence>
<gene>
    <name evidence="2" type="ORF">BDV41DRAFT_575619</name>
</gene>
<protein>
    <submittedName>
        <fullName evidence="2">Uncharacterized protein</fullName>
    </submittedName>
</protein>
<dbReference type="SUPFAM" id="SSF90257">
    <property type="entry name" value="Myosin rod fragments"/>
    <property type="match status" value="1"/>
</dbReference>
<feature type="coiled-coil region" evidence="1">
    <location>
        <begin position="165"/>
        <end position="252"/>
    </location>
</feature>
<evidence type="ECO:0000313" key="3">
    <source>
        <dbReference type="Proteomes" id="UP000325433"/>
    </source>
</evidence>
<keyword evidence="1" id="KW-0175">Coiled coil</keyword>
<dbReference type="Gene3D" id="1.20.5.340">
    <property type="match status" value="1"/>
</dbReference>
<evidence type="ECO:0000256" key="1">
    <source>
        <dbReference type="SAM" id="Coils"/>
    </source>
</evidence>
<reference evidence="3" key="1">
    <citation type="submission" date="2019-04" db="EMBL/GenBank/DDBJ databases">
        <title>Friends and foes A comparative genomics studyof 23 Aspergillus species from section Flavi.</title>
        <authorList>
            <consortium name="DOE Joint Genome Institute"/>
            <person name="Kjaerbolling I."/>
            <person name="Vesth T."/>
            <person name="Frisvad J.C."/>
            <person name="Nybo J.L."/>
            <person name="Theobald S."/>
            <person name="Kildgaard S."/>
            <person name="Isbrandt T."/>
            <person name="Kuo A."/>
            <person name="Sato A."/>
            <person name="Lyhne E.K."/>
            <person name="Kogle M.E."/>
            <person name="Wiebenga A."/>
            <person name="Kun R.S."/>
            <person name="Lubbers R.J."/>
            <person name="Makela M.R."/>
            <person name="Barry K."/>
            <person name="Chovatia M."/>
            <person name="Clum A."/>
            <person name="Daum C."/>
            <person name="Haridas S."/>
            <person name="He G."/>
            <person name="LaButti K."/>
            <person name="Lipzen A."/>
            <person name="Mondo S."/>
            <person name="Riley R."/>
            <person name="Salamov A."/>
            <person name="Simmons B.A."/>
            <person name="Magnuson J.K."/>
            <person name="Henrissat B."/>
            <person name="Mortensen U.H."/>
            <person name="Larsen T.O."/>
            <person name="Devries R.P."/>
            <person name="Grigoriev I.V."/>
            <person name="Machida M."/>
            <person name="Baker S.E."/>
            <person name="Andersen M.R."/>
        </authorList>
    </citation>
    <scope>NUCLEOTIDE SEQUENCE [LARGE SCALE GENOMIC DNA]</scope>
    <source>
        <strain evidence="3">CBS 130015</strain>
    </source>
</reference>
<dbReference type="SUPFAM" id="SSF52540">
    <property type="entry name" value="P-loop containing nucleoside triphosphate hydrolases"/>
    <property type="match status" value="1"/>
</dbReference>
<keyword evidence="3" id="KW-1185">Reference proteome</keyword>
<organism evidence="2 3">
    <name type="scientific">Aspergillus transmontanensis</name>
    <dbReference type="NCBI Taxonomy" id="1034304"/>
    <lineage>
        <taxon>Eukaryota</taxon>
        <taxon>Fungi</taxon>
        <taxon>Dikarya</taxon>
        <taxon>Ascomycota</taxon>
        <taxon>Pezizomycotina</taxon>
        <taxon>Eurotiomycetes</taxon>
        <taxon>Eurotiomycetidae</taxon>
        <taxon>Eurotiales</taxon>
        <taxon>Aspergillaceae</taxon>
        <taxon>Aspergillus</taxon>
        <taxon>Aspergillus subgen. Circumdati</taxon>
    </lineage>
</organism>
<dbReference type="Gene3D" id="3.40.50.300">
    <property type="entry name" value="P-loop containing nucleotide triphosphate hydrolases"/>
    <property type="match status" value="1"/>
</dbReference>
<dbReference type="InterPro" id="IPR027417">
    <property type="entry name" value="P-loop_NTPase"/>
</dbReference>
<dbReference type="EMBL" id="ML738317">
    <property type="protein sequence ID" value="KAE8314661.1"/>
    <property type="molecule type" value="Genomic_DNA"/>
</dbReference>
<name>A0A5N6W1L4_9EURO</name>